<dbReference type="Proteomes" id="UP001161325">
    <property type="component" value="Unassembled WGS sequence"/>
</dbReference>
<comment type="caution">
    <text evidence="1">The sequence shown here is derived from an EMBL/GenBank/DDBJ whole genome shotgun (WGS) entry which is preliminary data.</text>
</comment>
<organism evidence="1 2">
    <name type="scientific">Roseisolibacter agri</name>
    <dbReference type="NCBI Taxonomy" id="2014610"/>
    <lineage>
        <taxon>Bacteria</taxon>
        <taxon>Pseudomonadati</taxon>
        <taxon>Gemmatimonadota</taxon>
        <taxon>Gemmatimonadia</taxon>
        <taxon>Gemmatimonadales</taxon>
        <taxon>Gemmatimonadaceae</taxon>
        <taxon>Roseisolibacter</taxon>
    </lineage>
</organism>
<accession>A0AA37Q5R5</accession>
<name>A0AA37Q5R5_9BACT</name>
<sequence>MLTEEMRLDGNAAAGALREVFSQDVTVARATCAGCGDARPVGALLAYGHAMGVVLRCPGCGLAMLRVARTPGMVRLDVAGVTLLAIPDDVPVA</sequence>
<dbReference type="AlphaFoldDB" id="A0AA37Q5R5"/>
<keyword evidence="2" id="KW-1185">Reference proteome</keyword>
<proteinExistence type="predicted"/>
<gene>
    <name evidence="1" type="ORF">rosag_33420</name>
</gene>
<dbReference type="Pfam" id="PF20120">
    <property type="entry name" value="DUF6510"/>
    <property type="match status" value="1"/>
</dbReference>
<protein>
    <submittedName>
        <fullName evidence="1">Uncharacterized protein</fullName>
    </submittedName>
</protein>
<dbReference type="InterPro" id="IPR045423">
    <property type="entry name" value="DUF6510"/>
</dbReference>
<dbReference type="EMBL" id="BRXS01000005">
    <property type="protein sequence ID" value="GLC26829.1"/>
    <property type="molecule type" value="Genomic_DNA"/>
</dbReference>
<evidence type="ECO:0000313" key="2">
    <source>
        <dbReference type="Proteomes" id="UP001161325"/>
    </source>
</evidence>
<evidence type="ECO:0000313" key="1">
    <source>
        <dbReference type="EMBL" id="GLC26829.1"/>
    </source>
</evidence>
<reference evidence="1" key="1">
    <citation type="submission" date="2022-08" db="EMBL/GenBank/DDBJ databases">
        <title>Draft genome sequencing of Roseisolibacter agri AW1220.</title>
        <authorList>
            <person name="Tobiishi Y."/>
            <person name="Tonouchi A."/>
        </authorList>
    </citation>
    <scope>NUCLEOTIDE SEQUENCE</scope>
    <source>
        <strain evidence="1">AW1220</strain>
    </source>
</reference>
<dbReference type="RefSeq" id="WP_284351282.1">
    <property type="nucleotide sequence ID" value="NZ_BRXS01000005.1"/>
</dbReference>